<dbReference type="GO" id="GO:0006271">
    <property type="term" value="P:DNA strand elongation involved in DNA replication"/>
    <property type="evidence" value="ECO:0000318"/>
    <property type="project" value="GO_Central"/>
</dbReference>
<evidence type="ECO:0000256" key="1">
    <source>
        <dbReference type="ARBA" id="ARBA00006035"/>
    </source>
</evidence>
<dbReference type="GeneID" id="7050797"/>
<sequence>MTERTNVECLELKKKDFVLDTNSYNQQYASIYFARLNKLMPRTIDAARTKWPKYKQLDRVLEVKKDQVAWIVGTVYLSLALKPNVLADVTSTHTINTELDDSLYVNPNEADPSNMKCFIEDGFGRVECVLSSVIPYNLVTGVVVAALGHEDEQGLFLVQDVCTAGMGNISIPRPLQTDCYIALMSGLGLASDTLEHVHVHLAVEFLRGQLPMFADVQASQIARLLLLGNCLASPTVIRENLLTKLAKSKKKQPKRYGYDTSLYDPNPMVHTDNLLYELCSSIDVTLMPGAFDFSTRVLPQQPLHPALLTRSKEWLQSSLQTTTNPTWLEIEGRSILATSGQNIEDLHKYYPDNSPLALMEASLNWNHIAPTTPDTLWCYPFPDKDVFIIDKMPHVYMCGNQPSFGTKPNKTSKWWLLPAYLGT</sequence>
<proteinExistence type="inferred from homology"/>
<dbReference type="Gene3D" id="2.40.50.430">
    <property type="match status" value="1"/>
</dbReference>
<keyword evidence="7" id="KW-1185">Reference proteome</keyword>
<dbReference type="VEuPathDB" id="FungiDB:SJAG_04877"/>
<dbReference type="InterPro" id="IPR007185">
    <property type="entry name" value="DNA_pol_a/d/e_bsu"/>
</dbReference>
<evidence type="ECO:0000313" key="5">
    <source>
        <dbReference type="EMBL" id="EEB09655.2"/>
    </source>
</evidence>
<dbReference type="eggNOG" id="KOG2732">
    <property type="taxonomic scope" value="Eukaryota"/>
</dbReference>
<evidence type="ECO:0000259" key="3">
    <source>
        <dbReference type="Pfam" id="PF04042"/>
    </source>
</evidence>
<dbReference type="RefSeq" id="XP_002175948.2">
    <property type="nucleotide sequence ID" value="XM_002175912.2"/>
</dbReference>
<dbReference type="EMBL" id="KE651167">
    <property type="protein sequence ID" value="EEB09655.2"/>
    <property type="molecule type" value="Genomic_DNA"/>
</dbReference>
<comment type="similarity">
    <text evidence="1">Belongs to the DNA polymerase delta/II small subunit family.</text>
</comment>
<dbReference type="InterPro" id="IPR040663">
    <property type="entry name" value="DNA_pol_D_N"/>
</dbReference>
<reference evidence="5 7" key="1">
    <citation type="journal article" date="2011" name="Science">
        <title>Comparative functional genomics of the fission yeasts.</title>
        <authorList>
            <person name="Rhind N."/>
            <person name="Chen Z."/>
            <person name="Yassour M."/>
            <person name="Thompson D.A."/>
            <person name="Haas B.J."/>
            <person name="Habib N."/>
            <person name="Wapinski I."/>
            <person name="Roy S."/>
            <person name="Lin M.F."/>
            <person name="Heiman D.I."/>
            <person name="Young S.K."/>
            <person name="Furuya K."/>
            <person name="Guo Y."/>
            <person name="Pidoux A."/>
            <person name="Chen H.M."/>
            <person name="Robbertse B."/>
            <person name="Goldberg J.M."/>
            <person name="Aoki K."/>
            <person name="Bayne E.H."/>
            <person name="Berlin A.M."/>
            <person name="Desjardins C.A."/>
            <person name="Dobbs E."/>
            <person name="Dukaj L."/>
            <person name="Fan L."/>
            <person name="FitzGerald M.G."/>
            <person name="French C."/>
            <person name="Gujja S."/>
            <person name="Hansen K."/>
            <person name="Keifenheim D."/>
            <person name="Levin J.Z."/>
            <person name="Mosher R.A."/>
            <person name="Mueller C.A."/>
            <person name="Pfiffner J."/>
            <person name="Priest M."/>
            <person name="Russ C."/>
            <person name="Smialowska A."/>
            <person name="Swoboda P."/>
            <person name="Sykes S.M."/>
            <person name="Vaughn M."/>
            <person name="Vengrova S."/>
            <person name="Yoder R."/>
            <person name="Zeng Q."/>
            <person name="Allshire R."/>
            <person name="Baulcombe D."/>
            <person name="Birren B.W."/>
            <person name="Brown W."/>
            <person name="Ekwall K."/>
            <person name="Kellis M."/>
            <person name="Leatherwood J."/>
            <person name="Levin H."/>
            <person name="Margalit H."/>
            <person name="Martienssen R."/>
            <person name="Nieduszynski C.A."/>
            <person name="Spatafora J.W."/>
            <person name="Friedman N."/>
            <person name="Dalgaard J.Z."/>
            <person name="Baumann P."/>
            <person name="Niki H."/>
            <person name="Regev A."/>
            <person name="Nusbaum C."/>
        </authorList>
    </citation>
    <scope>NUCLEOTIDE SEQUENCE [LARGE SCALE GENOMIC DNA]</scope>
    <source>
        <strain evidence="7">yFS275 / FY16936</strain>
    </source>
</reference>
<dbReference type="Pfam" id="PF18018">
    <property type="entry name" value="DNA_pol_D_N"/>
    <property type="match status" value="1"/>
</dbReference>
<dbReference type="HOGENOM" id="CLU_021763_1_0_1"/>
<dbReference type="PANTHER" id="PTHR10416:SF0">
    <property type="entry name" value="DNA POLYMERASE DELTA SUBUNIT 2"/>
    <property type="match status" value="1"/>
</dbReference>
<dbReference type="InterPro" id="IPR024826">
    <property type="entry name" value="DNA_pol_delta/II_ssu"/>
</dbReference>
<dbReference type="AlphaFoldDB" id="B6K801"/>
<dbReference type="Proteomes" id="UP000001744">
    <property type="component" value="Unassembled WGS sequence"/>
</dbReference>
<dbReference type="PANTHER" id="PTHR10416">
    <property type="entry name" value="DNA POLYMERASE DELTA SUBUNIT 2"/>
    <property type="match status" value="1"/>
</dbReference>
<dbReference type="OrthoDB" id="3763at2759"/>
<dbReference type="JaponicusDB" id="SJAG_04877">
    <property type="gene designation" value="cdc1"/>
</dbReference>
<dbReference type="GO" id="GO:0043625">
    <property type="term" value="C:delta DNA polymerase complex"/>
    <property type="evidence" value="ECO:0000318"/>
    <property type="project" value="GO_Central"/>
</dbReference>
<evidence type="ECO:0000313" key="6">
    <source>
        <dbReference type="JaponicusDB" id="SJAG_04877"/>
    </source>
</evidence>
<gene>
    <name evidence="6" type="primary">cdc1</name>
    <name evidence="5" type="ORF">SJAG_04877</name>
</gene>
<protein>
    <submittedName>
        <fullName evidence="5">DNA polymerase delta small subunit Cdc1</fullName>
    </submittedName>
</protein>
<dbReference type="GO" id="GO:0003677">
    <property type="term" value="F:DNA binding"/>
    <property type="evidence" value="ECO:0007669"/>
    <property type="project" value="InterPro"/>
</dbReference>
<dbReference type="STRING" id="402676.B6K801"/>
<accession>B6K801</accession>
<dbReference type="GO" id="GO:1902983">
    <property type="term" value="P:DNA strand elongation involved in mitotic DNA replication"/>
    <property type="evidence" value="ECO:0007669"/>
    <property type="project" value="EnsemblFungi"/>
</dbReference>
<evidence type="ECO:0000256" key="2">
    <source>
        <dbReference type="ARBA" id="ARBA00022705"/>
    </source>
</evidence>
<name>B6K801_SCHJY</name>
<evidence type="ECO:0000259" key="4">
    <source>
        <dbReference type="Pfam" id="PF18018"/>
    </source>
</evidence>
<organism evidence="5 7">
    <name type="scientific">Schizosaccharomyces japonicus (strain yFS275 / FY16936)</name>
    <name type="common">Fission yeast</name>
    <dbReference type="NCBI Taxonomy" id="402676"/>
    <lineage>
        <taxon>Eukaryota</taxon>
        <taxon>Fungi</taxon>
        <taxon>Dikarya</taxon>
        <taxon>Ascomycota</taxon>
        <taxon>Taphrinomycotina</taxon>
        <taxon>Schizosaccharomycetes</taxon>
        <taxon>Schizosaccharomycetales</taxon>
        <taxon>Schizosaccharomycetaceae</taxon>
        <taxon>Schizosaccharomyces</taxon>
    </lineage>
</organism>
<dbReference type="Pfam" id="PF04042">
    <property type="entry name" value="DNA_pol_E_B"/>
    <property type="match status" value="1"/>
</dbReference>
<feature type="domain" description="DNA polymerase delta subunit OB-fold" evidence="4">
    <location>
        <begin position="27"/>
        <end position="161"/>
    </location>
</feature>
<dbReference type="Gene3D" id="3.60.21.50">
    <property type="match status" value="1"/>
</dbReference>
<evidence type="ECO:0000313" key="7">
    <source>
        <dbReference type="Proteomes" id="UP000001744"/>
    </source>
</evidence>
<keyword evidence="2" id="KW-0235">DNA replication</keyword>
<feature type="domain" description="DNA polymerase alpha/delta/epsilon subunit B" evidence="3">
    <location>
        <begin position="181"/>
        <end position="406"/>
    </location>
</feature>
<dbReference type="OMA" id="HCILIGT"/>
<dbReference type="GO" id="GO:1904161">
    <property type="term" value="P:DNA synthesis involved in UV-damage excision repair"/>
    <property type="evidence" value="ECO:0007669"/>
    <property type="project" value="EnsemblFungi"/>
</dbReference>